<evidence type="ECO:0000313" key="2">
    <source>
        <dbReference type="EMBL" id="ADP70974.1"/>
    </source>
</evidence>
<keyword evidence="3" id="KW-1185">Reference proteome</keyword>
<name>E3HYZ9_RHOVT</name>
<evidence type="ECO:0000313" key="3">
    <source>
        <dbReference type="Proteomes" id="UP000001399"/>
    </source>
</evidence>
<keyword evidence="1" id="KW-0812">Transmembrane</keyword>
<evidence type="ECO:0000256" key="1">
    <source>
        <dbReference type="SAM" id="Phobius"/>
    </source>
</evidence>
<protein>
    <submittedName>
        <fullName evidence="2">Uncharacterized protein</fullName>
    </submittedName>
</protein>
<keyword evidence="1" id="KW-0472">Membrane</keyword>
<dbReference type="HOGENOM" id="CLU_2119239_0_0_5"/>
<feature type="transmembrane region" description="Helical" evidence="1">
    <location>
        <begin position="87"/>
        <end position="109"/>
    </location>
</feature>
<accession>E3HYZ9</accession>
<reference evidence="3" key="1">
    <citation type="journal article" date="2011" name="J. Bacteriol.">
        <title>Genome sequences of eight morphologically diverse alphaproteobacteria.</title>
        <authorList>
            <consortium name="US DOE Joint Genome Institute"/>
            <person name="Brown P.J."/>
            <person name="Kysela D.T."/>
            <person name="Buechlein A."/>
            <person name="Hemmerich C."/>
            <person name="Brun Y.V."/>
        </authorList>
    </citation>
    <scope>NUCLEOTIDE SEQUENCE [LARGE SCALE GENOMIC DNA]</scope>
    <source>
        <strain evidence="3">ATCC 17100 / ATH 3.1.1 / DSM 162 / LMG 4299</strain>
    </source>
</reference>
<keyword evidence="1" id="KW-1133">Transmembrane helix</keyword>
<dbReference type="KEGG" id="rva:Rvan_1727"/>
<dbReference type="RefSeq" id="WP_013419370.1">
    <property type="nucleotide sequence ID" value="NC_014664.1"/>
</dbReference>
<gene>
    <name evidence="2" type="ordered locus">Rvan_1727</name>
</gene>
<organism evidence="2 3">
    <name type="scientific">Rhodomicrobium vannielii (strain ATCC 17100 / DSM 162 / LMG 4299 / NCIMB 10020 / ATH 3.1.1)</name>
    <dbReference type="NCBI Taxonomy" id="648757"/>
    <lineage>
        <taxon>Bacteria</taxon>
        <taxon>Pseudomonadati</taxon>
        <taxon>Pseudomonadota</taxon>
        <taxon>Alphaproteobacteria</taxon>
        <taxon>Hyphomicrobiales</taxon>
        <taxon>Hyphomicrobiaceae</taxon>
        <taxon>Rhodomicrobium</taxon>
    </lineage>
</organism>
<feature type="transmembrane region" description="Helical" evidence="1">
    <location>
        <begin position="49"/>
        <end position="67"/>
    </location>
</feature>
<proteinExistence type="predicted"/>
<dbReference type="Proteomes" id="UP000001399">
    <property type="component" value="Chromosome"/>
</dbReference>
<dbReference type="eggNOG" id="ENOG502ZRYB">
    <property type="taxonomic scope" value="Bacteria"/>
</dbReference>
<dbReference type="OrthoDB" id="7959903at2"/>
<sequence>MQVIVQILQLIQDSVYAIARVANSAWQWCLTQILAVPWDKLGDMPGSKVIILLGSSAIVFYFVSKAARELLAAGEKAFAAIMTLFQVFMRALPPILIAGATAAAGSWVVNNVHF</sequence>
<dbReference type="EMBL" id="CP002292">
    <property type="protein sequence ID" value="ADP70974.1"/>
    <property type="molecule type" value="Genomic_DNA"/>
</dbReference>
<dbReference type="AlphaFoldDB" id="E3HYZ9"/>